<proteinExistence type="predicted"/>
<dbReference type="InParanoid" id="A0A2K2DPS9"/>
<keyword evidence="3" id="KW-1185">Reference proteome</keyword>
<organism evidence="1">
    <name type="scientific">Brachypodium distachyon</name>
    <name type="common">Purple false brome</name>
    <name type="synonym">Trachynia distachya</name>
    <dbReference type="NCBI Taxonomy" id="15368"/>
    <lineage>
        <taxon>Eukaryota</taxon>
        <taxon>Viridiplantae</taxon>
        <taxon>Streptophyta</taxon>
        <taxon>Embryophyta</taxon>
        <taxon>Tracheophyta</taxon>
        <taxon>Spermatophyta</taxon>
        <taxon>Magnoliopsida</taxon>
        <taxon>Liliopsida</taxon>
        <taxon>Poales</taxon>
        <taxon>Poaceae</taxon>
        <taxon>BOP clade</taxon>
        <taxon>Pooideae</taxon>
        <taxon>Stipodae</taxon>
        <taxon>Brachypodieae</taxon>
        <taxon>Brachypodium</taxon>
    </lineage>
</organism>
<reference evidence="2" key="3">
    <citation type="submission" date="2018-08" db="UniProtKB">
        <authorList>
            <consortium name="EnsemblPlants"/>
        </authorList>
    </citation>
    <scope>IDENTIFICATION</scope>
    <source>
        <strain evidence="2">cv. Bd21</strain>
    </source>
</reference>
<reference evidence="1 2" key="1">
    <citation type="journal article" date="2010" name="Nature">
        <title>Genome sequencing and analysis of the model grass Brachypodium distachyon.</title>
        <authorList>
            <consortium name="International Brachypodium Initiative"/>
        </authorList>
    </citation>
    <scope>NUCLEOTIDE SEQUENCE [LARGE SCALE GENOMIC DNA]</scope>
    <source>
        <strain evidence="1 2">Bd21</strain>
    </source>
</reference>
<gene>
    <name evidence="1" type="ORF">BRADI_1g46735v3</name>
</gene>
<sequence>MHPIYCRPRVWHFPMTSSHKQPVYHTNVCISNSNLIHVYFPIPILNFLCAKRISNNTSQPLLCMYASANR</sequence>
<evidence type="ECO:0000313" key="1">
    <source>
        <dbReference type="EMBL" id="PNT76281.1"/>
    </source>
</evidence>
<protein>
    <submittedName>
        <fullName evidence="1 2">Uncharacterized protein</fullName>
    </submittedName>
</protein>
<evidence type="ECO:0000313" key="2">
    <source>
        <dbReference type="EnsemblPlants" id="PNT76281"/>
    </source>
</evidence>
<dbReference type="EMBL" id="CM000880">
    <property type="protein sequence ID" value="PNT76281.1"/>
    <property type="molecule type" value="Genomic_DNA"/>
</dbReference>
<name>A0A2K2DPS9_BRADI</name>
<dbReference type="Gramene" id="PNT76281">
    <property type="protein sequence ID" value="PNT76281"/>
    <property type="gene ID" value="BRADI_1g46735v3"/>
</dbReference>
<dbReference type="Proteomes" id="UP000008810">
    <property type="component" value="Chromosome 1"/>
</dbReference>
<dbReference type="AlphaFoldDB" id="A0A2K2DPS9"/>
<dbReference type="EnsemblPlants" id="PNT76281">
    <property type="protein sequence ID" value="PNT76281"/>
    <property type="gene ID" value="BRADI_1g46735v3"/>
</dbReference>
<accession>A0A2K2DPS9</accession>
<reference evidence="1" key="2">
    <citation type="submission" date="2017-06" db="EMBL/GenBank/DDBJ databases">
        <title>WGS assembly of Brachypodium distachyon.</title>
        <authorList>
            <consortium name="The International Brachypodium Initiative"/>
            <person name="Lucas S."/>
            <person name="Harmon-Smith M."/>
            <person name="Lail K."/>
            <person name="Tice H."/>
            <person name="Grimwood J."/>
            <person name="Bruce D."/>
            <person name="Barry K."/>
            <person name="Shu S."/>
            <person name="Lindquist E."/>
            <person name="Wang M."/>
            <person name="Pitluck S."/>
            <person name="Vogel J.P."/>
            <person name="Garvin D.F."/>
            <person name="Mockler T.C."/>
            <person name="Schmutz J."/>
            <person name="Rokhsar D."/>
            <person name="Bevan M.W."/>
        </authorList>
    </citation>
    <scope>NUCLEOTIDE SEQUENCE</scope>
    <source>
        <strain evidence="1">Bd21</strain>
    </source>
</reference>
<evidence type="ECO:0000313" key="3">
    <source>
        <dbReference type="Proteomes" id="UP000008810"/>
    </source>
</evidence>